<dbReference type="AlphaFoldDB" id="A0A4P2QC95"/>
<proteinExistence type="predicted"/>
<evidence type="ECO:0000259" key="1">
    <source>
        <dbReference type="Pfam" id="PF01814"/>
    </source>
</evidence>
<gene>
    <name evidence="2" type="ORF">SOCEGT47_079450</name>
</gene>
<dbReference type="OrthoDB" id="5511985at2"/>
<evidence type="ECO:0000313" key="2">
    <source>
        <dbReference type="EMBL" id="AUX27357.1"/>
    </source>
</evidence>
<dbReference type="PANTHER" id="PTHR35585">
    <property type="entry name" value="HHE DOMAIN PROTEIN (AFU_ORTHOLOGUE AFUA_4G00730)"/>
    <property type="match status" value="1"/>
</dbReference>
<evidence type="ECO:0000313" key="3">
    <source>
        <dbReference type="Proteomes" id="UP000295781"/>
    </source>
</evidence>
<dbReference type="Gene3D" id="1.20.120.520">
    <property type="entry name" value="nmb1532 protein domain like"/>
    <property type="match status" value="1"/>
</dbReference>
<dbReference type="Pfam" id="PF01814">
    <property type="entry name" value="Hemerythrin"/>
    <property type="match status" value="1"/>
</dbReference>
<name>A0A4P2QC95_SORCE</name>
<dbReference type="RefSeq" id="WP_129355563.1">
    <property type="nucleotide sequence ID" value="NZ_CP012670.1"/>
</dbReference>
<dbReference type="EMBL" id="CP012670">
    <property type="protein sequence ID" value="AUX27357.1"/>
    <property type="molecule type" value="Genomic_DNA"/>
</dbReference>
<accession>A0A4P2QC95</accession>
<sequence length="159" mass="17810">MKATQLLKAQHREAERLFELVLSGTGDVRAAADELTRHLLAHMLAEQVVLFPELLAIEPDLVRGASEEHTVARFEIRRVVDTLPGDPTFKAKLVTLRELVSHHAEEEERALLPRVEGELSDDMNERLGEQMQELFDALIAHARRTRKPGLASKHVATAA</sequence>
<reference evidence="2 3" key="1">
    <citation type="submission" date="2015-09" db="EMBL/GenBank/DDBJ databases">
        <title>Sorangium comparison.</title>
        <authorList>
            <person name="Zaburannyi N."/>
            <person name="Bunk B."/>
            <person name="Overmann J."/>
            <person name="Mueller R."/>
        </authorList>
    </citation>
    <scope>NUCLEOTIDE SEQUENCE [LARGE SCALE GENOMIC DNA]</scope>
    <source>
        <strain evidence="2 3">So ceGT47</strain>
    </source>
</reference>
<dbReference type="InterPro" id="IPR012312">
    <property type="entry name" value="Hemerythrin-like"/>
</dbReference>
<dbReference type="Proteomes" id="UP000295781">
    <property type="component" value="Chromosome"/>
</dbReference>
<protein>
    <recommendedName>
        <fullName evidence="1">Hemerythrin-like domain-containing protein</fullName>
    </recommendedName>
</protein>
<feature type="domain" description="Hemerythrin-like" evidence="1">
    <location>
        <begin position="4"/>
        <end position="114"/>
    </location>
</feature>
<organism evidence="2 3">
    <name type="scientific">Sorangium cellulosum</name>
    <name type="common">Polyangium cellulosum</name>
    <dbReference type="NCBI Taxonomy" id="56"/>
    <lineage>
        <taxon>Bacteria</taxon>
        <taxon>Pseudomonadati</taxon>
        <taxon>Myxococcota</taxon>
        <taxon>Polyangia</taxon>
        <taxon>Polyangiales</taxon>
        <taxon>Polyangiaceae</taxon>
        <taxon>Sorangium</taxon>
    </lineage>
</organism>
<dbReference type="PANTHER" id="PTHR35585:SF1">
    <property type="entry name" value="HHE DOMAIN PROTEIN (AFU_ORTHOLOGUE AFUA_4G00730)"/>
    <property type="match status" value="1"/>
</dbReference>